<dbReference type="EC" id="2.5.1.54" evidence="12"/>
<evidence type="ECO:0000256" key="10">
    <source>
        <dbReference type="ARBA" id="ARBA00047508"/>
    </source>
</evidence>
<dbReference type="PANTHER" id="PTHR43791:SF1">
    <property type="entry name" value="ALLANTOATE PERMEASE"/>
    <property type="match status" value="1"/>
</dbReference>
<dbReference type="SUPFAM" id="SSF103473">
    <property type="entry name" value="MFS general substrate transporter"/>
    <property type="match status" value="1"/>
</dbReference>
<evidence type="ECO:0000256" key="8">
    <source>
        <dbReference type="ARBA" id="ARBA00023136"/>
    </source>
</evidence>
<dbReference type="InterPro" id="IPR020846">
    <property type="entry name" value="MFS_dom"/>
</dbReference>
<dbReference type="GO" id="GO:0008652">
    <property type="term" value="P:amino acid biosynthetic process"/>
    <property type="evidence" value="ECO:0007669"/>
    <property type="project" value="UniProtKB-KW"/>
</dbReference>
<feature type="binding site" evidence="11">
    <location>
        <begin position="243"/>
        <end position="244"/>
    </location>
    <ligand>
        <name>phosphoenolpyruvate</name>
        <dbReference type="ChEBI" id="CHEBI:58702"/>
    </ligand>
</feature>
<evidence type="ECO:0000313" key="15">
    <source>
        <dbReference type="EMBL" id="PIG89548.1"/>
    </source>
</evidence>
<feature type="binding site" evidence="11">
    <location>
        <position position="301"/>
    </location>
    <ligand>
        <name>phosphoenolpyruvate</name>
        <dbReference type="ChEBI" id="CHEBI:58702"/>
    </ligand>
</feature>
<feature type="transmembrane region" description="Helical" evidence="13">
    <location>
        <begin position="672"/>
        <end position="692"/>
    </location>
</feature>
<proteinExistence type="inferred from homology"/>
<feature type="transmembrane region" description="Helical" evidence="13">
    <location>
        <begin position="704"/>
        <end position="723"/>
    </location>
</feature>
<keyword evidence="11" id="KW-0170">Cobalt</keyword>
<evidence type="ECO:0000256" key="1">
    <source>
        <dbReference type="ARBA" id="ARBA00004141"/>
    </source>
</evidence>
<evidence type="ECO:0000256" key="6">
    <source>
        <dbReference type="ARBA" id="ARBA00022692"/>
    </source>
</evidence>
<keyword evidence="5 12" id="KW-0808">Transferase</keyword>
<accession>A0A2G7G9L4</accession>
<comment type="subcellular location">
    <subcellularLocation>
        <location evidence="1">Membrane</location>
        <topology evidence="1">Multi-pass membrane protein</topology>
    </subcellularLocation>
</comment>
<dbReference type="FunFam" id="1.20.1250.20:FF:000064">
    <property type="entry name" value="MFS allantoate transporter"/>
    <property type="match status" value="1"/>
</dbReference>
<dbReference type="PROSITE" id="PS50850">
    <property type="entry name" value="MFS"/>
    <property type="match status" value="1"/>
</dbReference>
<dbReference type="GO" id="GO:0016020">
    <property type="term" value="C:membrane"/>
    <property type="evidence" value="ECO:0007669"/>
    <property type="project" value="UniProtKB-SubCell"/>
</dbReference>
<organism evidence="15 16">
    <name type="scientific">Aspergillus arachidicola</name>
    <dbReference type="NCBI Taxonomy" id="656916"/>
    <lineage>
        <taxon>Eukaryota</taxon>
        <taxon>Fungi</taxon>
        <taxon>Dikarya</taxon>
        <taxon>Ascomycota</taxon>
        <taxon>Pezizomycotina</taxon>
        <taxon>Eurotiomycetes</taxon>
        <taxon>Eurotiomycetidae</taxon>
        <taxon>Eurotiales</taxon>
        <taxon>Aspergillaceae</taxon>
        <taxon>Aspergillus</taxon>
        <taxon>Aspergillus subgen. Circumdati</taxon>
    </lineage>
</organism>
<feature type="binding site" evidence="11">
    <location>
        <position position="74"/>
    </location>
    <ligand>
        <name>Mn(2+)</name>
        <dbReference type="ChEBI" id="CHEBI:29035"/>
    </ligand>
</feature>
<keyword evidence="11" id="KW-0464">Manganese</keyword>
<feature type="transmembrane region" description="Helical" evidence="13">
    <location>
        <begin position="635"/>
        <end position="660"/>
    </location>
</feature>
<sequence>MAHHLHDTWTPQSWSTKPVVAQAVEYDDPKALESVISTLSTLPALVNPMKIEIARKSFAAAARGQAFIIQGGDCAESFDDVHLHAIQQKVKLLQEQSRLLGQGLDLPIVTVGRIAGQYAKPRSSPLETLEDGTITHTFRGHNINGPGVEERRPDPYRLLLGDFYSRTTLEMIRLIQSTPTTTGKSFVPAPSSFPLTPEETDVTPLETPTGTIFTSHEALHLPYESAMTRDRYNTSASFIWIGERTRQLDGGHVEYIRGVRNPIGVKIGPSVDSSTLIALLNTICHEPLLSENIGRVTIITRLGADKVTTVLPPLIKAVQEAGHTPVWMCDPCHGNTQTTEAGLKTRHPAETDVVNNMAEQVVVCSKLSTNEDEAMRAFDDGRDLDVRDIDDATNARLLKVIDKNLLPLLCLIYGLNFVDKTTLSYASVMGLQTDLNLKGSEYQWLGSIFYFGYILVEYPSSYLMQRFPLAKYSSFNIILWGVTLTCFAAVNNFAGAATVRFFLGVFEAVVTPGFTTLTSQWYTKHEQGRRVSFWFSCNGVANVVGGLIAYGISRGVEQHGASIQPWRILFLSFGLFTIAVGVAFLYYVPDNQWNCRFLNPADRVLAVQRIRGNQQGIGNRHFKMYQFKEALTDPITWAFAFFGIAVNIPFGGITTFFSQIIRNSGYTSQQSLLYATPGGAFQTIVVILNGIISDRLQQRIYVSFVGMIIGLLGAILLAALPLSNSPGRLAAYFLTQASPTAFIALLSFISTNVAGATKKTTVGAIYMVAYCVGNIIGPQTFQQSDAPRYIPAEIGICCCWGACLLDLFLIRYLYCKRNAEKARIRSAPGYEKAEKSEFKDLTDRENPELVYVV</sequence>
<gene>
    <name evidence="15" type="ORF">AARAC_009839</name>
</gene>
<dbReference type="InterPro" id="IPR002480">
    <property type="entry name" value="DAHP_synth_2"/>
</dbReference>
<keyword evidence="8 13" id="KW-0472">Membrane</keyword>
<name>A0A2G7G9L4_9EURO</name>
<dbReference type="PANTHER" id="PTHR43791">
    <property type="entry name" value="PERMEASE-RELATED"/>
    <property type="match status" value="1"/>
</dbReference>
<dbReference type="GO" id="GO:0009073">
    <property type="term" value="P:aromatic amino acid family biosynthetic process"/>
    <property type="evidence" value="ECO:0007669"/>
    <property type="project" value="UniProtKB-KW"/>
</dbReference>
<evidence type="ECO:0000313" key="16">
    <source>
        <dbReference type="Proteomes" id="UP000231358"/>
    </source>
</evidence>
<dbReference type="GO" id="GO:0003849">
    <property type="term" value="F:3-deoxy-7-phosphoheptulonate synthase activity"/>
    <property type="evidence" value="ECO:0007669"/>
    <property type="project" value="UniProtKB-EC"/>
</dbReference>
<dbReference type="Pfam" id="PF07690">
    <property type="entry name" value="MFS_1"/>
    <property type="match status" value="1"/>
</dbReference>
<dbReference type="CDD" id="cd17327">
    <property type="entry name" value="MFS_FEN2_like"/>
    <property type="match status" value="1"/>
</dbReference>
<evidence type="ECO:0000256" key="11">
    <source>
        <dbReference type="PIRSR" id="PIRSR602480-1"/>
    </source>
</evidence>
<dbReference type="SUPFAM" id="SSF51569">
    <property type="entry name" value="Aldolase"/>
    <property type="match status" value="1"/>
</dbReference>
<dbReference type="UniPathway" id="UPA00053">
    <property type="reaction ID" value="UER00084"/>
</dbReference>
<dbReference type="GO" id="GO:0009423">
    <property type="term" value="P:chorismate biosynthetic process"/>
    <property type="evidence" value="ECO:0007669"/>
    <property type="project" value="UniProtKB-UniPathway"/>
</dbReference>
<evidence type="ECO:0000256" key="5">
    <source>
        <dbReference type="ARBA" id="ARBA00022679"/>
    </source>
</evidence>
<comment type="catalytic activity">
    <reaction evidence="10 12">
        <text>D-erythrose 4-phosphate + phosphoenolpyruvate + H2O = 7-phospho-2-dehydro-3-deoxy-D-arabino-heptonate + phosphate</text>
        <dbReference type="Rhea" id="RHEA:14717"/>
        <dbReference type="ChEBI" id="CHEBI:15377"/>
        <dbReference type="ChEBI" id="CHEBI:16897"/>
        <dbReference type="ChEBI" id="CHEBI:43474"/>
        <dbReference type="ChEBI" id="CHEBI:58394"/>
        <dbReference type="ChEBI" id="CHEBI:58702"/>
        <dbReference type="EC" id="2.5.1.54"/>
    </reaction>
</comment>
<comment type="similarity">
    <text evidence="9">Belongs to the major facilitator superfamily. Allantoate permease family.</text>
</comment>
<dbReference type="InterPro" id="IPR036259">
    <property type="entry name" value="MFS_trans_sf"/>
</dbReference>
<feature type="transmembrane region" description="Helical" evidence="13">
    <location>
        <begin position="531"/>
        <end position="553"/>
    </location>
</feature>
<evidence type="ECO:0000256" key="12">
    <source>
        <dbReference type="RuleBase" id="RU363071"/>
    </source>
</evidence>
<evidence type="ECO:0000256" key="2">
    <source>
        <dbReference type="ARBA" id="ARBA00004688"/>
    </source>
</evidence>
<keyword evidence="6 13" id="KW-0812">Transmembrane</keyword>
<dbReference type="Gene3D" id="1.20.1250.20">
    <property type="entry name" value="MFS general substrate transporter like domains"/>
    <property type="match status" value="2"/>
</dbReference>
<keyword evidence="7 13" id="KW-1133">Transmembrane helix</keyword>
<feature type="transmembrane region" description="Helical" evidence="13">
    <location>
        <begin position="565"/>
        <end position="588"/>
    </location>
</feature>
<dbReference type="Proteomes" id="UP000231358">
    <property type="component" value="Unassembled WGS sequence"/>
</dbReference>
<dbReference type="GO" id="GO:0022857">
    <property type="term" value="F:transmembrane transporter activity"/>
    <property type="evidence" value="ECO:0007669"/>
    <property type="project" value="InterPro"/>
</dbReference>
<feature type="transmembrane region" description="Helical" evidence="13">
    <location>
        <begin position="789"/>
        <end position="814"/>
    </location>
</feature>
<dbReference type="InterPro" id="IPR011701">
    <property type="entry name" value="MFS"/>
</dbReference>
<comment type="pathway">
    <text evidence="2 12">Metabolic intermediate biosynthesis; chorismate biosynthesis; chorismate from D-erythrose 4-phosphate and phosphoenolpyruvate: step 1/7.</text>
</comment>
<comment type="similarity">
    <text evidence="3 12">Belongs to the class-II DAHP synthase family.</text>
</comment>
<feature type="binding site" evidence="11">
    <location>
        <position position="266"/>
    </location>
    <ligand>
        <name>phosphoenolpyruvate</name>
        <dbReference type="ChEBI" id="CHEBI:58702"/>
    </ligand>
</feature>
<feature type="transmembrane region" description="Helical" evidence="13">
    <location>
        <begin position="761"/>
        <end position="777"/>
    </location>
</feature>
<dbReference type="Gene3D" id="3.20.20.70">
    <property type="entry name" value="Aldolase class I"/>
    <property type="match status" value="1"/>
</dbReference>
<comment type="cofactor">
    <cofactor evidence="11">
        <name>Mn(2+)</name>
        <dbReference type="ChEBI" id="CHEBI:29035"/>
    </cofactor>
    <cofactor evidence="11">
        <name>Co(2+)</name>
        <dbReference type="ChEBI" id="CHEBI:48828"/>
    </cofactor>
    <cofactor evidence="11">
        <name>Cd(2+)</name>
        <dbReference type="ChEBI" id="CHEBI:48775"/>
    </cofactor>
    <text evidence="11">Binds 1 divalent cation per subunit. The enzyme is active with manganese, cobalt or cadmium ions.</text>
</comment>
<evidence type="ECO:0000256" key="4">
    <source>
        <dbReference type="ARBA" id="ARBA00022448"/>
    </source>
</evidence>
<comment type="caution">
    <text evidence="15">The sequence shown here is derived from an EMBL/GenBank/DDBJ whole genome shotgun (WGS) entry which is preliminary data.</text>
</comment>
<protein>
    <recommendedName>
        <fullName evidence="12">Phospho-2-dehydro-3-deoxyheptonate aldolase</fullName>
        <ecNumber evidence="12">2.5.1.54</ecNumber>
    </recommendedName>
</protein>
<keyword evidence="12" id="KW-0057">Aromatic amino acid biosynthesis</keyword>
<evidence type="ECO:0000256" key="13">
    <source>
        <dbReference type="SAM" id="Phobius"/>
    </source>
</evidence>
<feature type="binding site" evidence="11">
    <location>
        <position position="113"/>
    </location>
    <ligand>
        <name>phosphoenolpyruvate</name>
        <dbReference type="ChEBI" id="CHEBI:58702"/>
    </ligand>
</feature>
<keyword evidence="16" id="KW-1185">Reference proteome</keyword>
<feature type="binding site" evidence="11">
    <location>
        <position position="333"/>
    </location>
    <ligand>
        <name>Mn(2+)</name>
        <dbReference type="ChEBI" id="CHEBI:29035"/>
    </ligand>
</feature>
<evidence type="ECO:0000256" key="3">
    <source>
        <dbReference type="ARBA" id="ARBA00008911"/>
    </source>
</evidence>
<evidence type="ECO:0000256" key="9">
    <source>
        <dbReference type="ARBA" id="ARBA00037968"/>
    </source>
</evidence>
<reference evidence="15 16" key="1">
    <citation type="submission" date="2017-05" db="EMBL/GenBank/DDBJ databases">
        <title>Genome sequence for an aflatoxigenic pathogen of Argentinian peanut, Aspergillus arachidicola.</title>
        <authorList>
            <person name="Moore G."/>
            <person name="Beltz S.B."/>
            <person name="Mack B.M."/>
        </authorList>
    </citation>
    <scope>NUCLEOTIDE SEQUENCE [LARGE SCALE GENOMIC DNA]</scope>
    <source>
        <strain evidence="15 16">CBS 117610</strain>
    </source>
</reference>
<dbReference type="EMBL" id="NEXV01000052">
    <property type="protein sequence ID" value="PIG89548.1"/>
    <property type="molecule type" value="Genomic_DNA"/>
</dbReference>
<dbReference type="Pfam" id="PF01474">
    <property type="entry name" value="DAHP_synth_2"/>
    <property type="match status" value="2"/>
</dbReference>
<keyword evidence="12" id="KW-0028">Amino-acid biosynthesis</keyword>
<feature type="domain" description="Major facilitator superfamily (MFS) profile" evidence="14">
    <location>
        <begin position="405"/>
        <end position="853"/>
    </location>
</feature>
<evidence type="ECO:0000256" key="7">
    <source>
        <dbReference type="ARBA" id="ARBA00022989"/>
    </source>
</evidence>
<keyword evidence="11" id="KW-0104">Cadmium</keyword>
<evidence type="ECO:0000259" key="14">
    <source>
        <dbReference type="PROSITE" id="PS50850"/>
    </source>
</evidence>
<feature type="transmembrane region" description="Helical" evidence="13">
    <location>
        <begin position="729"/>
        <end position="749"/>
    </location>
</feature>
<dbReference type="AlphaFoldDB" id="A0A2G7G9L4"/>
<keyword evidence="4" id="KW-0813">Transport</keyword>
<dbReference type="InterPro" id="IPR013785">
    <property type="entry name" value="Aldolase_TIM"/>
</dbReference>
<feature type="transmembrane region" description="Helical" evidence="13">
    <location>
        <begin position="475"/>
        <end position="495"/>
    </location>
</feature>
<dbReference type="STRING" id="656916.A0A2G7G9L4"/>